<dbReference type="EMBL" id="MFQA01000046">
    <property type="protein sequence ID" value="OGH68347.1"/>
    <property type="molecule type" value="Genomic_DNA"/>
</dbReference>
<dbReference type="PANTHER" id="PTHR43736:SF1">
    <property type="entry name" value="DIHYDRONEOPTERIN TRIPHOSPHATE DIPHOSPHATASE"/>
    <property type="match status" value="1"/>
</dbReference>
<comment type="caution">
    <text evidence="3">The sequence shown here is derived from an EMBL/GenBank/DDBJ whole genome shotgun (WGS) entry which is preliminary data.</text>
</comment>
<dbReference type="InterPro" id="IPR020084">
    <property type="entry name" value="NUDIX_hydrolase_CS"/>
</dbReference>
<gene>
    <name evidence="3" type="ORF">A3D53_03585</name>
</gene>
<evidence type="ECO:0000313" key="4">
    <source>
        <dbReference type="Proteomes" id="UP000176413"/>
    </source>
</evidence>
<dbReference type="Pfam" id="PF00293">
    <property type="entry name" value="NUDIX"/>
    <property type="match status" value="1"/>
</dbReference>
<keyword evidence="1" id="KW-0378">Hydrolase</keyword>
<dbReference type="GO" id="GO:0016787">
    <property type="term" value="F:hydrolase activity"/>
    <property type="evidence" value="ECO:0007669"/>
    <property type="project" value="UniProtKB-KW"/>
</dbReference>
<reference evidence="3 4" key="1">
    <citation type="journal article" date="2016" name="Nat. Commun.">
        <title>Thousands of microbial genomes shed light on interconnected biogeochemical processes in an aquifer system.</title>
        <authorList>
            <person name="Anantharaman K."/>
            <person name="Brown C.T."/>
            <person name="Hug L.A."/>
            <person name="Sharon I."/>
            <person name="Castelle C.J."/>
            <person name="Probst A.J."/>
            <person name="Thomas B.C."/>
            <person name="Singh A."/>
            <person name="Wilkins M.J."/>
            <person name="Karaoz U."/>
            <person name="Brodie E.L."/>
            <person name="Williams K.H."/>
            <person name="Hubbard S.S."/>
            <person name="Banfield J.F."/>
        </authorList>
    </citation>
    <scope>NUCLEOTIDE SEQUENCE [LARGE SCALE GENOMIC DNA]</scope>
</reference>
<dbReference type="SUPFAM" id="SSF55811">
    <property type="entry name" value="Nudix"/>
    <property type="match status" value="1"/>
</dbReference>
<evidence type="ECO:0000259" key="2">
    <source>
        <dbReference type="PROSITE" id="PS51462"/>
    </source>
</evidence>
<organism evidence="3 4">
    <name type="scientific">Candidatus Magasanikbacteria bacterium RIFCSPHIGHO2_02_FULL_45_10</name>
    <dbReference type="NCBI Taxonomy" id="1798679"/>
    <lineage>
        <taxon>Bacteria</taxon>
        <taxon>Candidatus Magasanikiibacteriota</taxon>
    </lineage>
</organism>
<evidence type="ECO:0000313" key="3">
    <source>
        <dbReference type="EMBL" id="OGH68347.1"/>
    </source>
</evidence>
<dbReference type="InterPro" id="IPR000086">
    <property type="entry name" value="NUDIX_hydrolase_dom"/>
</dbReference>
<sequence length="125" mass="13938">MLVIKKARGPYTGKYDLPGGGLNFDETADQCLERELIEETNTQVLSKVLVGINEYQCQYTKEDGTIKDFHHLGVYYKVDLLIKDLKTTPDGQDSNGAVFIPVSELTLENTSPISLPMIRKCLTLA</sequence>
<dbReference type="PROSITE" id="PS51462">
    <property type="entry name" value="NUDIX"/>
    <property type="match status" value="1"/>
</dbReference>
<dbReference type="InterPro" id="IPR015797">
    <property type="entry name" value="NUDIX_hydrolase-like_dom_sf"/>
</dbReference>
<dbReference type="PANTHER" id="PTHR43736">
    <property type="entry name" value="ADP-RIBOSE PYROPHOSPHATASE"/>
    <property type="match status" value="1"/>
</dbReference>
<dbReference type="Proteomes" id="UP000176413">
    <property type="component" value="Unassembled WGS sequence"/>
</dbReference>
<dbReference type="Gene3D" id="3.90.79.10">
    <property type="entry name" value="Nucleoside Triphosphate Pyrophosphohydrolase"/>
    <property type="match status" value="1"/>
</dbReference>
<accession>A0A1F6M9P0</accession>
<feature type="domain" description="Nudix hydrolase" evidence="2">
    <location>
        <begin position="1"/>
        <end position="122"/>
    </location>
</feature>
<protein>
    <recommendedName>
        <fullName evidence="2">Nudix hydrolase domain-containing protein</fullName>
    </recommendedName>
</protein>
<evidence type="ECO:0000256" key="1">
    <source>
        <dbReference type="ARBA" id="ARBA00022801"/>
    </source>
</evidence>
<name>A0A1F6M9P0_9BACT</name>
<dbReference type="AlphaFoldDB" id="A0A1F6M9P0"/>
<proteinExistence type="predicted"/>
<dbReference type="PROSITE" id="PS00893">
    <property type="entry name" value="NUDIX_BOX"/>
    <property type="match status" value="1"/>
</dbReference>